<dbReference type="EMBL" id="JAVFKD010000012">
    <property type="protein sequence ID" value="KAK5992476.1"/>
    <property type="molecule type" value="Genomic_DNA"/>
</dbReference>
<dbReference type="InterPro" id="IPR036322">
    <property type="entry name" value="WD40_repeat_dom_sf"/>
</dbReference>
<dbReference type="InterPro" id="IPR039328">
    <property type="entry name" value="WDR89"/>
</dbReference>
<organism evidence="3 4">
    <name type="scientific">Cladobotryum mycophilum</name>
    <dbReference type="NCBI Taxonomy" id="491253"/>
    <lineage>
        <taxon>Eukaryota</taxon>
        <taxon>Fungi</taxon>
        <taxon>Dikarya</taxon>
        <taxon>Ascomycota</taxon>
        <taxon>Pezizomycotina</taxon>
        <taxon>Sordariomycetes</taxon>
        <taxon>Hypocreomycetidae</taxon>
        <taxon>Hypocreales</taxon>
        <taxon>Hypocreaceae</taxon>
        <taxon>Cladobotryum</taxon>
    </lineage>
</organism>
<sequence>MVYSLTRLDQYHFPGRGDVVYVLEAHRTAAGLATIASDQGLSLFDPARIGTGPLAGSVTEHGNVTALRVFDAGNSLVCTAGENGSVGVWDWRIGGGGGGGAGARVAQFQASQASILSMACSPGTQTIAVGTELENHTASICLWDVRSTPSPKAQYDEVHSDDITSLSFHPSQPTLLLSGSTDGLVSAHDTTIADEDDLTVQTFNHNASIHDAAFVSQTEVFALSHDEAFALYDMEQAGGDAAQNFGDMRGCWGVMEPSSAREHKTFELVYLAKSPQNSWILDLDNRVSLPGAHGGEIVRSFCFFDDENVVFTTGEDGSIKAWGPGG</sequence>
<evidence type="ECO:0000256" key="1">
    <source>
        <dbReference type="ARBA" id="ARBA00022574"/>
    </source>
</evidence>
<name>A0ABR0SKZ7_9HYPO</name>
<accession>A0ABR0SKZ7</accession>
<dbReference type="InterPro" id="IPR001680">
    <property type="entry name" value="WD40_rpt"/>
</dbReference>
<dbReference type="Gene3D" id="2.130.10.10">
    <property type="entry name" value="YVTN repeat-like/Quinoprotein amine dehydrogenase"/>
    <property type="match status" value="2"/>
</dbReference>
<gene>
    <name evidence="3" type="ORF">PT974_05883</name>
</gene>
<dbReference type="SMART" id="SM00320">
    <property type="entry name" value="WD40"/>
    <property type="match status" value="5"/>
</dbReference>
<proteinExistence type="predicted"/>
<reference evidence="3 4" key="1">
    <citation type="submission" date="2024-01" db="EMBL/GenBank/DDBJ databases">
        <title>Complete genome of Cladobotryum mycophilum ATHUM6906.</title>
        <authorList>
            <person name="Christinaki A.C."/>
            <person name="Myridakis A.I."/>
            <person name="Kouvelis V.N."/>
        </authorList>
    </citation>
    <scope>NUCLEOTIDE SEQUENCE [LARGE SCALE GENOMIC DNA]</scope>
    <source>
        <strain evidence="3 4">ATHUM6906</strain>
    </source>
</reference>
<keyword evidence="2" id="KW-0677">Repeat</keyword>
<keyword evidence="4" id="KW-1185">Reference proteome</keyword>
<dbReference type="Proteomes" id="UP001338125">
    <property type="component" value="Unassembled WGS sequence"/>
</dbReference>
<evidence type="ECO:0000256" key="2">
    <source>
        <dbReference type="ARBA" id="ARBA00022737"/>
    </source>
</evidence>
<comment type="caution">
    <text evidence="3">The sequence shown here is derived from an EMBL/GenBank/DDBJ whole genome shotgun (WGS) entry which is preliminary data.</text>
</comment>
<protein>
    <submittedName>
        <fullName evidence="3">WD repeat-containing protein</fullName>
    </submittedName>
</protein>
<evidence type="ECO:0000313" key="4">
    <source>
        <dbReference type="Proteomes" id="UP001338125"/>
    </source>
</evidence>
<dbReference type="InterPro" id="IPR015943">
    <property type="entry name" value="WD40/YVTN_repeat-like_dom_sf"/>
</dbReference>
<evidence type="ECO:0000313" key="3">
    <source>
        <dbReference type="EMBL" id="KAK5992476.1"/>
    </source>
</evidence>
<keyword evidence="1" id="KW-0853">WD repeat</keyword>
<dbReference type="PANTHER" id="PTHR22889">
    <property type="entry name" value="WD REPEAT-CONTAINING PROTEIN 89"/>
    <property type="match status" value="1"/>
</dbReference>
<dbReference type="SUPFAM" id="SSF50978">
    <property type="entry name" value="WD40 repeat-like"/>
    <property type="match status" value="1"/>
</dbReference>
<dbReference type="PANTHER" id="PTHR22889:SF0">
    <property type="entry name" value="WD REPEAT-CONTAINING PROTEIN 89"/>
    <property type="match status" value="1"/>
</dbReference>
<dbReference type="Pfam" id="PF00400">
    <property type="entry name" value="WD40"/>
    <property type="match status" value="3"/>
</dbReference>